<dbReference type="Proteomes" id="UP000794436">
    <property type="component" value="Unassembled WGS sequence"/>
</dbReference>
<feature type="region of interest" description="Disordered" evidence="1">
    <location>
        <begin position="854"/>
        <end position="885"/>
    </location>
</feature>
<evidence type="ECO:0000313" key="3">
    <source>
        <dbReference type="EMBL" id="TMW60115.1"/>
    </source>
</evidence>
<keyword evidence="4" id="KW-1185">Reference proteome</keyword>
<feature type="domain" description="EF-hand" evidence="2">
    <location>
        <begin position="110"/>
        <end position="145"/>
    </location>
</feature>
<evidence type="ECO:0000313" key="4">
    <source>
        <dbReference type="Proteomes" id="UP000794436"/>
    </source>
</evidence>
<dbReference type="OrthoDB" id="26525at2759"/>
<feature type="region of interest" description="Disordered" evidence="1">
    <location>
        <begin position="763"/>
        <end position="794"/>
    </location>
</feature>
<dbReference type="EMBL" id="SPLM01000108">
    <property type="protein sequence ID" value="TMW60115.1"/>
    <property type="molecule type" value="Genomic_DNA"/>
</dbReference>
<evidence type="ECO:0000256" key="1">
    <source>
        <dbReference type="SAM" id="MobiDB-lite"/>
    </source>
</evidence>
<dbReference type="GO" id="GO:0005509">
    <property type="term" value="F:calcium ion binding"/>
    <property type="evidence" value="ECO:0007669"/>
    <property type="project" value="InterPro"/>
</dbReference>
<dbReference type="InterPro" id="IPR011992">
    <property type="entry name" value="EF-hand-dom_pair"/>
</dbReference>
<comment type="caution">
    <text evidence="3">The sequence shown here is derived from an EMBL/GenBank/DDBJ whole genome shotgun (WGS) entry which is preliminary data.</text>
</comment>
<gene>
    <name evidence="3" type="ORF">Poli38472_000157</name>
</gene>
<proteinExistence type="predicted"/>
<feature type="compositionally biased region" description="Low complexity" evidence="1">
    <location>
        <begin position="857"/>
        <end position="868"/>
    </location>
</feature>
<accession>A0A8K1CBK8</accession>
<feature type="compositionally biased region" description="Polar residues" evidence="1">
    <location>
        <begin position="770"/>
        <end position="781"/>
    </location>
</feature>
<dbReference type="SUPFAM" id="SSF47473">
    <property type="entry name" value="EF-hand"/>
    <property type="match status" value="1"/>
</dbReference>
<reference evidence="3" key="1">
    <citation type="submission" date="2019-03" db="EMBL/GenBank/DDBJ databases">
        <title>Long read genome sequence of the mycoparasitic Pythium oligandrum ATCC 38472 isolated from sugarbeet rhizosphere.</title>
        <authorList>
            <person name="Gaulin E."/>
        </authorList>
    </citation>
    <scope>NUCLEOTIDE SEQUENCE</scope>
    <source>
        <strain evidence="3">ATCC 38472_TT</strain>
    </source>
</reference>
<dbReference type="InterPro" id="IPR002048">
    <property type="entry name" value="EF_hand_dom"/>
</dbReference>
<sequence length="885" mass="100839">MEDDDDDEQSHENADRVSLYVLEERRREIKAGLRVVINSLREVGAVSNGYDAAYYLEPPPPEYPHATIHSRLFRRRVVAIDEVAYRKQCDERFAFDLPDRFRVEWAISDLGREKCRVIWQRFDLDKDGGWNHDEFVDYIDALEGGSSARPDLHAFADHPEVWRMVMSDLHELDTSQCISFDAFLRYRESIEEDFPLASDLKALGISTEWRVVEQSQRMLQLSREYADKDGIVAIKHLQFLLAECGFPVTYQELWQSVKQQRYFHRCHRSVLARKRALRLFGYRQPTAFQLTNPALEDEPRVCQAGVRTLLFSGWEPSERTRWRGHCLRARLGLYAVLRRTRRDVANWFSWVRRVASTGLLRATCLQSTPEDELGDYVFKLEVGPGFSTRSAIHLSYYSDADSAATLHELHYLERGAECFVYFDLFCRSGTRDTDTIWLSQRLTWFLETYFRDHFELLPFMFKWFVTIPTKRQLRSGNGGGSAGHTSNTPVIRLVILFTGEMDLYEVMQSLNLPSSMQFDHLLQRFSTRWLFSHSLEDILTNKRFVAGTQLGCRGQMDVRFNRRAWGQILSQCARQMGDRQVLAREEQVYVRELQHKQNPSELPRKTGETTVKSVPVVETSVQIDQSSSVTSWLFRLGVWLRSTKELSVTWTFNSLAEVITEYAWIRSILSIERVDFFQQLLMGPGGLAAYWKDVGDSFRAEFATSRFVQSAMASVAVSTASAPRPITRISSKSSVMSEDRNFGLEHSIAASFPFASPVSTPAEKVKHSARSSVPQMDGNQDNPEEDTSPSKGDPVETELLEFYEACAKNLLSVGAIRAEAGTSGVSCVLEGWNVFSVLPRVLPTAAVRQTAMTRVRSNNSTASAAGSAHPPGLSRRGSRIDGSPL</sequence>
<name>A0A8K1CBK8_PYTOL</name>
<protein>
    <recommendedName>
        <fullName evidence="2">EF-hand domain-containing protein</fullName>
    </recommendedName>
</protein>
<evidence type="ECO:0000259" key="2">
    <source>
        <dbReference type="PROSITE" id="PS50222"/>
    </source>
</evidence>
<dbReference type="AlphaFoldDB" id="A0A8K1CBK8"/>
<dbReference type="PROSITE" id="PS50222">
    <property type="entry name" value="EF_HAND_2"/>
    <property type="match status" value="1"/>
</dbReference>
<organism evidence="3 4">
    <name type="scientific">Pythium oligandrum</name>
    <name type="common">Mycoparasitic fungus</name>
    <dbReference type="NCBI Taxonomy" id="41045"/>
    <lineage>
        <taxon>Eukaryota</taxon>
        <taxon>Sar</taxon>
        <taxon>Stramenopiles</taxon>
        <taxon>Oomycota</taxon>
        <taxon>Peronosporomycetes</taxon>
        <taxon>Pythiales</taxon>
        <taxon>Pythiaceae</taxon>
        <taxon>Pythium</taxon>
    </lineage>
</organism>